<organism evidence="1 2">
    <name type="scientific">Hoeflea phototrophica (strain DSM 17068 / NCIMB 14078 / DFL-43)</name>
    <dbReference type="NCBI Taxonomy" id="411684"/>
    <lineage>
        <taxon>Bacteria</taxon>
        <taxon>Pseudomonadati</taxon>
        <taxon>Pseudomonadota</taxon>
        <taxon>Alphaproteobacteria</taxon>
        <taxon>Hyphomicrobiales</taxon>
        <taxon>Rhizobiaceae</taxon>
        <taxon>Hoeflea</taxon>
    </lineage>
</organism>
<proteinExistence type="predicted"/>
<gene>
    <name evidence="1" type="ORF">HPDFL43_05675</name>
</gene>
<dbReference type="STRING" id="411684.HPDFL43_05675"/>
<dbReference type="Proteomes" id="UP000004291">
    <property type="component" value="Chromosome"/>
</dbReference>
<accession>A9D4N5</accession>
<dbReference type="RefSeq" id="WP_007196924.1">
    <property type="nucleotide sequence ID" value="NZ_CM002917.1"/>
</dbReference>
<dbReference type="eggNOG" id="ENOG50313C4">
    <property type="taxonomic scope" value="Bacteria"/>
</dbReference>
<dbReference type="AlphaFoldDB" id="A9D4N5"/>
<evidence type="ECO:0000313" key="1">
    <source>
        <dbReference type="EMBL" id="EDQ33918.1"/>
    </source>
</evidence>
<name>A9D4N5_HOEPD</name>
<reference evidence="1 2" key="2">
    <citation type="submission" date="2012-06" db="EMBL/GenBank/DDBJ databases">
        <authorList>
            <person name="Fiebig A."/>
        </authorList>
    </citation>
    <scope>NUCLEOTIDE SEQUENCE [LARGE SCALE GENOMIC DNA]</scope>
    <source>
        <strain evidence="1 2">DFL-43</strain>
    </source>
</reference>
<comment type="caution">
    <text evidence="1">The sequence shown here is derived from an EMBL/GenBank/DDBJ whole genome shotgun (WGS) entry which is preliminary data.</text>
</comment>
<dbReference type="EMBL" id="ABIA03000002">
    <property type="protein sequence ID" value="EDQ33918.1"/>
    <property type="molecule type" value="Genomic_DNA"/>
</dbReference>
<reference evidence="1 2" key="1">
    <citation type="submission" date="2007-10" db="EMBL/GenBank/DDBJ databases">
        <authorList>
            <person name="Wagner-Dobler I."/>
            <person name="Ferriera S."/>
            <person name="Johnson J."/>
            <person name="Kravitz S."/>
            <person name="Beeson K."/>
            <person name="Sutton G."/>
            <person name="Rogers Y.-H."/>
            <person name="Friedman R."/>
            <person name="Frazier M."/>
            <person name="Venter J.C."/>
        </authorList>
    </citation>
    <scope>NUCLEOTIDE SEQUENCE [LARGE SCALE GENOMIC DNA]</scope>
    <source>
        <strain evidence="1 2">DFL-43</strain>
    </source>
</reference>
<dbReference type="HOGENOM" id="CLU_2105619_0_0_5"/>
<dbReference type="OrthoDB" id="359066at2"/>
<sequence length="115" mass="12441">MKIDHFNAVKTLSEQRDAALVRQRRLQEEPLRRGGIIGSVAVVDVVTESDSRWFFGPRGLVLADPEPCDLIPAIGALGYFAWQPVSPDILPAPNKWMLPAGAKAAAATAPQPTLL</sequence>
<evidence type="ECO:0000313" key="2">
    <source>
        <dbReference type="Proteomes" id="UP000004291"/>
    </source>
</evidence>
<keyword evidence="2" id="KW-1185">Reference proteome</keyword>
<protein>
    <submittedName>
        <fullName evidence="1">Uncharacterized protein</fullName>
    </submittedName>
</protein>